<dbReference type="RefSeq" id="WP_207182691.1">
    <property type="nucleotide sequence ID" value="NZ_AP024145.1"/>
</dbReference>
<dbReference type="Pfam" id="PF13432">
    <property type="entry name" value="TPR_16"/>
    <property type="match status" value="1"/>
</dbReference>
<dbReference type="InterPro" id="IPR011717">
    <property type="entry name" value="TPR-4"/>
</dbReference>
<organism evidence="1 2">
    <name type="scientific">Methylobacterium indicum</name>
    <dbReference type="NCBI Taxonomy" id="1775910"/>
    <lineage>
        <taxon>Bacteria</taxon>
        <taxon>Pseudomonadati</taxon>
        <taxon>Pseudomonadota</taxon>
        <taxon>Alphaproteobacteria</taxon>
        <taxon>Hyphomicrobiales</taxon>
        <taxon>Methylobacteriaceae</taxon>
        <taxon>Methylobacterium</taxon>
    </lineage>
</organism>
<dbReference type="Proteomes" id="UP000663508">
    <property type="component" value="Chromosome"/>
</dbReference>
<gene>
    <name evidence="1" type="ORF">mvi_21260</name>
</gene>
<dbReference type="EMBL" id="AP024145">
    <property type="protein sequence ID" value="BCM83665.1"/>
    <property type="molecule type" value="Genomic_DNA"/>
</dbReference>
<evidence type="ECO:0000313" key="2">
    <source>
        <dbReference type="Proteomes" id="UP000663508"/>
    </source>
</evidence>
<dbReference type="AlphaFoldDB" id="A0A8H8WSK6"/>
<dbReference type="InterPro" id="IPR011990">
    <property type="entry name" value="TPR-like_helical_dom_sf"/>
</dbReference>
<proteinExistence type="predicted"/>
<dbReference type="PIRSF" id="PIRSF030959">
    <property type="entry name" value="UCP030959"/>
    <property type="match status" value="1"/>
</dbReference>
<sequence>MPIAFLTLCFTVGLAVHAARTGRFSPWGWIVIFLPPLGGIAYLLIEVLPELLGSPRARVAGRRIARQVNPEKTYRALRQQLLDVDTVANRAALAEECAVLGRWQEAREQYDEILRRPNGDEPLFHLGRAEADLELGRPTEALAVLEALQQREPDYGSARAELLRARALAAVGRTAEACDAFETISRHHDSYEARARLAAVLAAADRPDEARRIAGEIRERLRRAPAHVRKLQAEWGHLAEEVLRRA</sequence>
<name>A0A8H8WSK6_9HYPH</name>
<dbReference type="KEGG" id="mind:mvi_21260"/>
<dbReference type="Pfam" id="PF07721">
    <property type="entry name" value="TPR_4"/>
    <property type="match status" value="2"/>
</dbReference>
<accession>A0A8H8WSK6</accession>
<protein>
    <recommendedName>
        <fullName evidence="3">Tetratricopeptide repeat protein</fullName>
    </recommendedName>
</protein>
<dbReference type="InterPro" id="IPR014562">
    <property type="entry name" value="UCP030959_TPR_rpt-cont"/>
</dbReference>
<dbReference type="SUPFAM" id="SSF48452">
    <property type="entry name" value="TPR-like"/>
    <property type="match status" value="1"/>
</dbReference>
<reference evidence="1" key="1">
    <citation type="submission" date="2020-11" db="EMBL/GenBank/DDBJ databases">
        <title>Complete genome sequence of a novel pathogenic Methylobacterium strain isolated from rice in Vietnam.</title>
        <authorList>
            <person name="Lai K."/>
            <person name="Okazaki S."/>
            <person name="Higashi K."/>
            <person name="Mori H."/>
            <person name="Toyoda A."/>
            <person name="Kurokawa K."/>
        </authorList>
    </citation>
    <scope>NUCLEOTIDE SEQUENCE</scope>
    <source>
        <strain evidence="1">VL1</strain>
    </source>
</reference>
<evidence type="ECO:0000313" key="1">
    <source>
        <dbReference type="EMBL" id="BCM83665.1"/>
    </source>
</evidence>
<evidence type="ECO:0008006" key="3">
    <source>
        <dbReference type="Google" id="ProtNLM"/>
    </source>
</evidence>
<dbReference type="GO" id="GO:0042802">
    <property type="term" value="F:identical protein binding"/>
    <property type="evidence" value="ECO:0007669"/>
    <property type="project" value="InterPro"/>
</dbReference>
<dbReference type="Gene3D" id="1.25.40.10">
    <property type="entry name" value="Tetratricopeptide repeat domain"/>
    <property type="match status" value="1"/>
</dbReference>